<reference evidence="2 3" key="1">
    <citation type="submission" date="2012-10" db="EMBL/GenBank/DDBJ databases">
        <title>Genome sequencing of Tanticharoenia sakaeratensis NBRC 103193.</title>
        <authorList>
            <person name="Azuma Y."/>
            <person name="Hadano H."/>
            <person name="Hirakawa H."/>
            <person name="Matsushita K."/>
        </authorList>
    </citation>
    <scope>NUCLEOTIDE SEQUENCE [LARGE SCALE GENOMIC DNA]</scope>
    <source>
        <strain evidence="2 3">NBRC 103193</strain>
    </source>
</reference>
<feature type="transmembrane region" description="Helical" evidence="1">
    <location>
        <begin position="62"/>
        <end position="82"/>
    </location>
</feature>
<gene>
    <name evidence="2" type="ORF">Tasa_048_026</name>
</gene>
<comment type="caution">
    <text evidence="2">The sequence shown here is derived from an EMBL/GenBank/DDBJ whole genome shotgun (WGS) entry which is preliminary data.</text>
</comment>
<keyword evidence="1" id="KW-1133">Transmembrane helix</keyword>
<feature type="transmembrane region" description="Helical" evidence="1">
    <location>
        <begin position="32"/>
        <end position="56"/>
    </location>
</feature>
<dbReference type="EMBL" id="BALE01000048">
    <property type="protein sequence ID" value="GAN55401.1"/>
    <property type="molecule type" value="Genomic_DNA"/>
</dbReference>
<evidence type="ECO:0000313" key="2">
    <source>
        <dbReference type="EMBL" id="GAN55401.1"/>
    </source>
</evidence>
<evidence type="ECO:0000313" key="3">
    <source>
        <dbReference type="Proteomes" id="UP000032679"/>
    </source>
</evidence>
<dbReference type="AlphaFoldDB" id="A0A0D6MPP1"/>
<organism evidence="2 3">
    <name type="scientific">Tanticharoenia sakaeratensis NBRC 103193</name>
    <dbReference type="NCBI Taxonomy" id="1231623"/>
    <lineage>
        <taxon>Bacteria</taxon>
        <taxon>Pseudomonadati</taxon>
        <taxon>Pseudomonadota</taxon>
        <taxon>Alphaproteobacteria</taxon>
        <taxon>Acetobacterales</taxon>
        <taxon>Acetobacteraceae</taxon>
        <taxon>Tanticharoenia</taxon>
    </lineage>
</organism>
<accession>A0A0D6MPP1</accession>
<dbReference type="Proteomes" id="UP000032679">
    <property type="component" value="Unassembled WGS sequence"/>
</dbReference>
<keyword evidence="1" id="KW-0812">Transmembrane</keyword>
<sequence>MESDATHREPLALPGKTFSTARMMRATVAIRVALAAAGGYLVAALVGVVLAQWLPWPRADNVIAGMLAALLVWPLAAMFCCACRSTRRACVSMAATVMLLAAAALSHGWIS</sequence>
<evidence type="ECO:0008006" key="4">
    <source>
        <dbReference type="Google" id="ProtNLM"/>
    </source>
</evidence>
<feature type="transmembrane region" description="Helical" evidence="1">
    <location>
        <begin position="89"/>
        <end position="110"/>
    </location>
</feature>
<proteinExistence type="predicted"/>
<protein>
    <recommendedName>
        <fullName evidence="4">Iron uptake protein</fullName>
    </recommendedName>
</protein>
<keyword evidence="3" id="KW-1185">Reference proteome</keyword>
<dbReference type="STRING" id="1231623.Tasa_048_026"/>
<evidence type="ECO:0000256" key="1">
    <source>
        <dbReference type="SAM" id="Phobius"/>
    </source>
</evidence>
<name>A0A0D6MPP1_9PROT</name>
<keyword evidence="1" id="KW-0472">Membrane</keyword>